<feature type="compositionally biased region" description="Polar residues" evidence="1">
    <location>
        <begin position="684"/>
        <end position="693"/>
    </location>
</feature>
<evidence type="ECO:0000256" key="1">
    <source>
        <dbReference type="SAM" id="MobiDB-lite"/>
    </source>
</evidence>
<feature type="compositionally biased region" description="Basic and acidic residues" evidence="1">
    <location>
        <begin position="475"/>
        <end position="488"/>
    </location>
</feature>
<evidence type="ECO:0000313" key="2">
    <source>
        <dbReference type="EMBL" id="KAK1482069.1"/>
    </source>
</evidence>
<dbReference type="AlphaFoldDB" id="A0AAI9VD94"/>
<feature type="region of interest" description="Disordered" evidence="1">
    <location>
        <begin position="655"/>
        <end position="693"/>
    </location>
</feature>
<reference evidence="2" key="1">
    <citation type="submission" date="2016-11" db="EMBL/GenBank/DDBJ databases">
        <title>The genome sequence of Colletotrichum cuscutae.</title>
        <authorList>
            <person name="Baroncelli R."/>
        </authorList>
    </citation>
    <scope>NUCLEOTIDE SEQUENCE</scope>
    <source>
        <strain evidence="2">IMI 304802</strain>
    </source>
</reference>
<dbReference type="EMBL" id="MPDP01000094">
    <property type="protein sequence ID" value="KAK1482069.1"/>
    <property type="molecule type" value="Genomic_DNA"/>
</dbReference>
<evidence type="ECO:0000313" key="3">
    <source>
        <dbReference type="Proteomes" id="UP001239213"/>
    </source>
</evidence>
<feature type="compositionally biased region" description="Polar residues" evidence="1">
    <location>
        <begin position="591"/>
        <end position="602"/>
    </location>
</feature>
<gene>
    <name evidence="2" type="ORF">CCUS01_15879</name>
</gene>
<organism evidence="2 3">
    <name type="scientific">Colletotrichum cuscutae</name>
    <dbReference type="NCBI Taxonomy" id="1209917"/>
    <lineage>
        <taxon>Eukaryota</taxon>
        <taxon>Fungi</taxon>
        <taxon>Dikarya</taxon>
        <taxon>Ascomycota</taxon>
        <taxon>Pezizomycotina</taxon>
        <taxon>Sordariomycetes</taxon>
        <taxon>Hypocreomycetidae</taxon>
        <taxon>Glomerellales</taxon>
        <taxon>Glomerellaceae</taxon>
        <taxon>Colletotrichum</taxon>
        <taxon>Colletotrichum acutatum species complex</taxon>
    </lineage>
</organism>
<feature type="region of interest" description="Disordered" evidence="1">
    <location>
        <begin position="569"/>
        <end position="605"/>
    </location>
</feature>
<protein>
    <submittedName>
        <fullName evidence="2">Uncharacterized protein</fullName>
    </submittedName>
</protein>
<feature type="compositionally biased region" description="Basic and acidic residues" evidence="1">
    <location>
        <begin position="439"/>
        <end position="449"/>
    </location>
</feature>
<name>A0AAI9VD94_9PEZI</name>
<dbReference type="Proteomes" id="UP001239213">
    <property type="component" value="Unassembled WGS sequence"/>
</dbReference>
<feature type="region of interest" description="Disordered" evidence="1">
    <location>
        <begin position="429"/>
        <end position="492"/>
    </location>
</feature>
<feature type="compositionally biased region" description="Basic and acidic residues" evidence="1">
    <location>
        <begin position="569"/>
        <end position="580"/>
    </location>
</feature>
<comment type="caution">
    <text evidence="2">The sequence shown here is derived from an EMBL/GenBank/DDBJ whole genome shotgun (WGS) entry which is preliminary data.</text>
</comment>
<accession>A0AAI9VD94</accession>
<proteinExistence type="predicted"/>
<feature type="region of interest" description="Disordered" evidence="1">
    <location>
        <begin position="36"/>
        <end position="57"/>
    </location>
</feature>
<keyword evidence="3" id="KW-1185">Reference proteome</keyword>
<sequence>MTGQLAFRPTTAQPEACIQWTAYATSFFVLETLPDGGRDTSSPSERKHIDRIPFPAGTTRHCSPFRWHRGTPDHAVRLAERDTAGPTQHSHLRKRVCRSGTQWARNRRIDLTESKGRRTRNSNRQATTTAEREITAWLNTAQHSTSNNIQQMTSVGLAAGNKCRGGNSIATETFLYQRLGVYRYLAAQLDYCHIARRAIARVNGLDNLHCAPRSDGTGLRVRTELWAIFDPWERRTWSKQTRDPALAWANKPGTLARAPWKILRSGGLLLDLIPGTLAGNLINHGFNGVSDRTRITSPSAQVKMMYGGLPVGIFLLHEDWLPAAMSLSEILVEAQQYTYLDHQIDERETSPSPIGLRSEHIRTPMHQTARTIFSVTDSITASQRRPSPEALSRAWAFIVRRVNSYRLFCTRDHGPHRVARYYARNTKKSSFTQSGTRVGEQRRSTDRHLGRYSASPEKDESEHTPCPSSFILRTAVERERERERKTDARYSYTPEQTQQLGWADSILVRSRKAHTHDTTLLLDGRAPGDNSSGANKLEEALRNSNNRAVLIRHEGTATAHLLLMHKLRKGDSSPRRKPSGERQSIWIRIASPNQTNATSPTSRFPGERVRTRKVRLKHFERLTSLSLIWPAAGWAKSSKQSRRGNEKHMRLVVARLGKKPISGDKEHGTQVSGWDGEEPDRETGQTGFQPLAK</sequence>